<dbReference type="HOGENOM" id="CLU_2006394_0_0_1"/>
<protein>
    <submittedName>
        <fullName evidence="1 2">Uncharacterized protein</fullName>
    </submittedName>
</protein>
<dbReference type="EnsemblMetazoa" id="HelroT166061">
    <property type="protein sequence ID" value="HelroP166061"/>
    <property type="gene ID" value="HelroG166061"/>
</dbReference>
<dbReference type="CTD" id="20201338"/>
<accession>T1EXN8</accession>
<organism evidence="2 3">
    <name type="scientific">Helobdella robusta</name>
    <name type="common">Californian leech</name>
    <dbReference type="NCBI Taxonomy" id="6412"/>
    <lineage>
        <taxon>Eukaryota</taxon>
        <taxon>Metazoa</taxon>
        <taxon>Spiralia</taxon>
        <taxon>Lophotrochozoa</taxon>
        <taxon>Annelida</taxon>
        <taxon>Clitellata</taxon>
        <taxon>Hirudinea</taxon>
        <taxon>Rhynchobdellida</taxon>
        <taxon>Glossiphoniidae</taxon>
        <taxon>Helobdella</taxon>
    </lineage>
</organism>
<dbReference type="GeneID" id="20201338"/>
<name>T1EXN8_HELRO</name>
<gene>
    <name evidence="2" type="primary">20201338</name>
    <name evidence="1" type="ORF">HELRODRAFT_166061</name>
</gene>
<dbReference type="InParanoid" id="T1EXN8"/>
<dbReference type="EMBL" id="KB097753">
    <property type="protein sequence ID" value="ESN90396.1"/>
    <property type="molecule type" value="Genomic_DNA"/>
</dbReference>
<dbReference type="Proteomes" id="UP000015101">
    <property type="component" value="Unassembled WGS sequence"/>
</dbReference>
<dbReference type="KEGG" id="hro:HELRODRAFT_166061"/>
<keyword evidence="3" id="KW-1185">Reference proteome</keyword>
<dbReference type="EMBL" id="AMQM01002251">
    <property type="status" value="NOT_ANNOTATED_CDS"/>
    <property type="molecule type" value="Genomic_DNA"/>
</dbReference>
<reference evidence="1 3" key="2">
    <citation type="journal article" date="2013" name="Nature">
        <title>Insights into bilaterian evolution from three spiralian genomes.</title>
        <authorList>
            <person name="Simakov O."/>
            <person name="Marletaz F."/>
            <person name="Cho S.J."/>
            <person name="Edsinger-Gonzales E."/>
            <person name="Havlak P."/>
            <person name="Hellsten U."/>
            <person name="Kuo D.H."/>
            <person name="Larsson T."/>
            <person name="Lv J."/>
            <person name="Arendt D."/>
            <person name="Savage R."/>
            <person name="Osoegawa K."/>
            <person name="de Jong P."/>
            <person name="Grimwood J."/>
            <person name="Chapman J.A."/>
            <person name="Shapiro H."/>
            <person name="Aerts A."/>
            <person name="Otillar R.P."/>
            <person name="Terry A.Y."/>
            <person name="Boore J.L."/>
            <person name="Grigoriev I.V."/>
            <person name="Lindberg D.R."/>
            <person name="Seaver E.C."/>
            <person name="Weisblat D.A."/>
            <person name="Putnam N.H."/>
            <person name="Rokhsar D.S."/>
        </authorList>
    </citation>
    <scope>NUCLEOTIDE SEQUENCE</scope>
</reference>
<reference evidence="2" key="3">
    <citation type="submission" date="2015-06" db="UniProtKB">
        <authorList>
            <consortium name="EnsemblMetazoa"/>
        </authorList>
    </citation>
    <scope>IDENTIFICATION</scope>
</reference>
<proteinExistence type="predicted"/>
<evidence type="ECO:0000313" key="1">
    <source>
        <dbReference type="EMBL" id="ESN90396.1"/>
    </source>
</evidence>
<dbReference type="RefSeq" id="XP_009031340.1">
    <property type="nucleotide sequence ID" value="XM_009033092.1"/>
</dbReference>
<evidence type="ECO:0000313" key="2">
    <source>
        <dbReference type="EnsemblMetazoa" id="HelroP166061"/>
    </source>
</evidence>
<reference evidence="3" key="1">
    <citation type="submission" date="2012-12" db="EMBL/GenBank/DDBJ databases">
        <authorList>
            <person name="Hellsten U."/>
            <person name="Grimwood J."/>
            <person name="Chapman J.A."/>
            <person name="Shapiro H."/>
            <person name="Aerts A."/>
            <person name="Otillar R.P."/>
            <person name="Terry A.Y."/>
            <person name="Boore J.L."/>
            <person name="Simakov O."/>
            <person name="Marletaz F."/>
            <person name="Cho S.-J."/>
            <person name="Edsinger-Gonzales E."/>
            <person name="Havlak P."/>
            <person name="Kuo D.-H."/>
            <person name="Larsson T."/>
            <person name="Lv J."/>
            <person name="Arendt D."/>
            <person name="Savage R."/>
            <person name="Osoegawa K."/>
            <person name="de Jong P."/>
            <person name="Lindberg D.R."/>
            <person name="Seaver E.C."/>
            <person name="Weisblat D.A."/>
            <person name="Putnam N.H."/>
            <person name="Grigoriev I.V."/>
            <person name="Rokhsar D.S."/>
        </authorList>
    </citation>
    <scope>NUCLEOTIDE SEQUENCE</scope>
</reference>
<dbReference type="AlphaFoldDB" id="T1EXN8"/>
<sequence>MKFEGFQLSLNACLLSTARVVAVFVALLCGEDVTRHVNDFLSVSNQVEQQQKKIIYLKIQHKKILNKNLRRNISCSELINVSNNNISNDDIINNYICIINDNHINNHISKINNINNNKDTVEGR</sequence>
<evidence type="ECO:0000313" key="3">
    <source>
        <dbReference type="Proteomes" id="UP000015101"/>
    </source>
</evidence>